<dbReference type="OrthoDB" id="5242248at2"/>
<feature type="transmembrane region" description="Helical" evidence="1">
    <location>
        <begin position="321"/>
        <end position="343"/>
    </location>
</feature>
<sequence length="470" mass="49774">MLGASATFVEGDDVIGSPQRTGERNFLYRDFAGAGLALVLVVVAFVVPYLGNETITPIVNRTVESVRDFADAAPLFGFRDVHFGWGSPVAVVVAAAVVVWGRGLAQTLSWRRLTVGVWLGSALWAMALALVDGWQRGFVDRLTSTDEYLHDVPAVTDIPATLRGFADRILDLQPDSWTTHVSGHPPGALLTFIWLDRIGLDGGAWASTLCVTVGSSAGAAVIVAVRALGDEATARRAAPFLVLAPAAIWVAVSADALFAGVVAWGIALLALSATRAVPVPALVAVAAGVLLGFGVYLSYGLTLMAIPAVAVLVIARTARPLAGALVGALAVAAVFTLCGFWWFDGYQLVQERYYQGIASDRPFAYWGWANFASLICAVGLAVPAALPRTFAWSRVRALSPVPVLAAAALLAVVIADLSALSKAETERIWLPFEWWLLSAPALLPRGSHRFWLAVQAAGALAVNHLLFTNW</sequence>
<feature type="transmembrane region" description="Helical" evidence="1">
    <location>
        <begin position="240"/>
        <end position="269"/>
    </location>
</feature>
<evidence type="ECO:0000313" key="3">
    <source>
        <dbReference type="Proteomes" id="UP000183561"/>
    </source>
</evidence>
<feature type="transmembrane region" description="Helical" evidence="1">
    <location>
        <begin position="31"/>
        <end position="51"/>
    </location>
</feature>
<name>A0A1H4U6B6_9NOCA</name>
<gene>
    <name evidence="2" type="ORF">SAMN04490239_4863</name>
</gene>
<keyword evidence="1" id="KW-0812">Transmembrane</keyword>
<protein>
    <submittedName>
        <fullName evidence="2">Uncharacterized protein</fullName>
    </submittedName>
</protein>
<feature type="transmembrane region" description="Helical" evidence="1">
    <location>
        <begin position="363"/>
        <end position="385"/>
    </location>
</feature>
<reference evidence="3" key="1">
    <citation type="submission" date="2016-10" db="EMBL/GenBank/DDBJ databases">
        <authorList>
            <person name="Varghese N."/>
            <person name="Submissions S."/>
        </authorList>
    </citation>
    <scope>NUCLEOTIDE SEQUENCE [LARGE SCALE GENOMIC DNA]</scope>
    <source>
        <strain evidence="3">DSM 44498</strain>
    </source>
</reference>
<keyword evidence="1" id="KW-1133">Transmembrane helix</keyword>
<dbReference type="EMBL" id="FNSV01000005">
    <property type="protein sequence ID" value="SEC64247.1"/>
    <property type="molecule type" value="Genomic_DNA"/>
</dbReference>
<keyword evidence="1" id="KW-0472">Membrane</keyword>
<evidence type="ECO:0000313" key="2">
    <source>
        <dbReference type="EMBL" id="SEC64247.1"/>
    </source>
</evidence>
<dbReference type="Proteomes" id="UP000183561">
    <property type="component" value="Unassembled WGS sequence"/>
</dbReference>
<feature type="transmembrane region" description="Helical" evidence="1">
    <location>
        <begin position="397"/>
        <end position="415"/>
    </location>
</feature>
<proteinExistence type="predicted"/>
<feature type="transmembrane region" description="Helical" evidence="1">
    <location>
        <begin position="83"/>
        <end position="101"/>
    </location>
</feature>
<organism evidence="2 3">
    <name type="scientific">Rhodococcus koreensis</name>
    <dbReference type="NCBI Taxonomy" id="99653"/>
    <lineage>
        <taxon>Bacteria</taxon>
        <taxon>Bacillati</taxon>
        <taxon>Actinomycetota</taxon>
        <taxon>Actinomycetes</taxon>
        <taxon>Mycobacteriales</taxon>
        <taxon>Nocardiaceae</taxon>
        <taxon>Rhodococcus</taxon>
    </lineage>
</organism>
<feature type="transmembrane region" description="Helical" evidence="1">
    <location>
        <begin position="281"/>
        <end position="314"/>
    </location>
</feature>
<feature type="transmembrane region" description="Helical" evidence="1">
    <location>
        <begin position="204"/>
        <end position="228"/>
    </location>
</feature>
<evidence type="ECO:0000256" key="1">
    <source>
        <dbReference type="SAM" id="Phobius"/>
    </source>
</evidence>
<accession>A0A1H4U6B6</accession>
<dbReference type="RefSeq" id="WP_072938131.1">
    <property type="nucleotide sequence ID" value="NZ_FNSV01000005.1"/>
</dbReference>
<feature type="transmembrane region" description="Helical" evidence="1">
    <location>
        <begin position="113"/>
        <end position="131"/>
    </location>
</feature>
<keyword evidence="3" id="KW-1185">Reference proteome</keyword>
<feature type="transmembrane region" description="Helical" evidence="1">
    <location>
        <begin position="450"/>
        <end position="467"/>
    </location>
</feature>
<dbReference type="AlphaFoldDB" id="A0A1H4U6B6"/>